<sequence length="210" mass="23683">MSISATYTRFEGLFRGILNVHIHTITTYINQLRILVSDQPDNITAIKAFIHSMGQLRPSPENLHGVQELRFLPIEKADGSKMLAKLTDAFFIADRIGYQAAFHGKVSMLDFSLEGVYRLHRLLELLPLGDCYLPAAVQERTIVLFPAPEPSSSLNRTFRKKVGICIGFEATVLASEDACKVSLYMKVTTSRKQSYYRTMASWLLQRPIKG</sequence>
<protein>
    <submittedName>
        <fullName evidence="1">Uncharacterized protein</fullName>
    </submittedName>
</protein>
<dbReference type="AlphaFoldDB" id="A0A017RZQ4"/>
<name>A0A017RZQ4_ASPRC</name>
<dbReference type="Proteomes" id="UP000019804">
    <property type="component" value="Unassembled WGS sequence"/>
</dbReference>
<evidence type="ECO:0000313" key="2">
    <source>
        <dbReference type="Proteomes" id="UP000019804"/>
    </source>
</evidence>
<dbReference type="EMBL" id="KK088479">
    <property type="protein sequence ID" value="EYE90031.1"/>
    <property type="molecule type" value="Genomic_DNA"/>
</dbReference>
<keyword evidence="2" id="KW-1185">Reference proteome</keyword>
<accession>A0A017RZQ4</accession>
<organism evidence="1 2">
    <name type="scientific">Aspergillus ruber (strain CBS 135680)</name>
    <dbReference type="NCBI Taxonomy" id="1388766"/>
    <lineage>
        <taxon>Eukaryota</taxon>
        <taxon>Fungi</taxon>
        <taxon>Dikarya</taxon>
        <taxon>Ascomycota</taxon>
        <taxon>Pezizomycotina</taxon>
        <taxon>Eurotiomycetes</taxon>
        <taxon>Eurotiomycetidae</taxon>
        <taxon>Eurotiales</taxon>
        <taxon>Aspergillaceae</taxon>
        <taxon>Aspergillus</taxon>
        <taxon>Aspergillus subgen. Aspergillus</taxon>
    </lineage>
</organism>
<proteinExistence type="predicted"/>
<gene>
    <name evidence="1" type="ORF">EURHEDRAFT_335118</name>
</gene>
<dbReference type="RefSeq" id="XP_040633721.1">
    <property type="nucleotide sequence ID" value="XM_040778378.1"/>
</dbReference>
<dbReference type="GeneID" id="63693502"/>
<dbReference type="HOGENOM" id="CLU_1389910_0_0_1"/>
<dbReference type="STRING" id="1388766.A0A017RZQ4"/>
<reference evidence="2" key="1">
    <citation type="journal article" date="2014" name="Nat. Commun.">
        <title>Genomic adaptations of the halophilic Dead Sea filamentous fungus Eurotium rubrum.</title>
        <authorList>
            <person name="Kis-Papo T."/>
            <person name="Weig A.R."/>
            <person name="Riley R."/>
            <person name="Persoh D."/>
            <person name="Salamov A."/>
            <person name="Sun H."/>
            <person name="Lipzen A."/>
            <person name="Wasser S.P."/>
            <person name="Rambold G."/>
            <person name="Grigoriev I.V."/>
            <person name="Nevo E."/>
        </authorList>
    </citation>
    <scope>NUCLEOTIDE SEQUENCE [LARGE SCALE GENOMIC DNA]</scope>
    <source>
        <strain evidence="2">CBS 135680</strain>
    </source>
</reference>
<evidence type="ECO:0000313" key="1">
    <source>
        <dbReference type="EMBL" id="EYE90031.1"/>
    </source>
</evidence>